<evidence type="ECO:0000313" key="2">
    <source>
        <dbReference type="EMBL" id="CAD6200230.1"/>
    </source>
</evidence>
<accession>A0A8S1HYJ5</accession>
<evidence type="ECO:0000313" key="3">
    <source>
        <dbReference type="Proteomes" id="UP000835052"/>
    </source>
</evidence>
<dbReference type="EMBL" id="CAJGYM010000260">
    <property type="protein sequence ID" value="CAD6200230.1"/>
    <property type="molecule type" value="Genomic_DNA"/>
</dbReference>
<name>A0A8S1HYJ5_9PELO</name>
<keyword evidence="3" id="KW-1185">Reference proteome</keyword>
<comment type="caution">
    <text evidence="2">The sequence shown here is derived from an EMBL/GenBank/DDBJ whole genome shotgun (WGS) entry which is preliminary data.</text>
</comment>
<feature type="non-terminal residue" evidence="2">
    <location>
        <position position="1"/>
    </location>
</feature>
<reference evidence="2" key="1">
    <citation type="submission" date="2020-10" db="EMBL/GenBank/DDBJ databases">
        <authorList>
            <person name="Kikuchi T."/>
        </authorList>
    </citation>
    <scope>NUCLEOTIDE SEQUENCE</scope>
    <source>
        <strain evidence="2">NKZ352</strain>
    </source>
</reference>
<sequence length="102" mass="11027">APERGPTRPHLGLKLFTRPFLSAKSFEPDPSITESLSGPLGHAQSRGPYGRKPAANPQLGRTAQKCYLGKPVYRQNSASTKVGKSNEACLPTKLGLNKTRKI</sequence>
<organism evidence="2 3">
    <name type="scientific">Caenorhabditis auriculariae</name>
    <dbReference type="NCBI Taxonomy" id="2777116"/>
    <lineage>
        <taxon>Eukaryota</taxon>
        <taxon>Metazoa</taxon>
        <taxon>Ecdysozoa</taxon>
        <taxon>Nematoda</taxon>
        <taxon>Chromadorea</taxon>
        <taxon>Rhabditida</taxon>
        <taxon>Rhabditina</taxon>
        <taxon>Rhabditomorpha</taxon>
        <taxon>Rhabditoidea</taxon>
        <taxon>Rhabditidae</taxon>
        <taxon>Peloderinae</taxon>
        <taxon>Caenorhabditis</taxon>
    </lineage>
</organism>
<feature type="region of interest" description="Disordered" evidence="1">
    <location>
        <begin position="27"/>
        <end position="61"/>
    </location>
</feature>
<dbReference type="AlphaFoldDB" id="A0A8S1HYJ5"/>
<gene>
    <name evidence="2" type="ORF">CAUJ_LOCUS16127</name>
</gene>
<dbReference type="Proteomes" id="UP000835052">
    <property type="component" value="Unassembled WGS sequence"/>
</dbReference>
<protein>
    <submittedName>
        <fullName evidence="2">Uncharacterized protein</fullName>
    </submittedName>
</protein>
<proteinExistence type="predicted"/>
<evidence type="ECO:0000256" key="1">
    <source>
        <dbReference type="SAM" id="MobiDB-lite"/>
    </source>
</evidence>